<evidence type="ECO:0000313" key="4">
    <source>
        <dbReference type="Proteomes" id="UP000706122"/>
    </source>
</evidence>
<name>A0AAE3BCC0_RHOHA</name>
<evidence type="ECO:0000256" key="1">
    <source>
        <dbReference type="ARBA" id="ARBA00023172"/>
    </source>
</evidence>
<dbReference type="Pfam" id="PF00589">
    <property type="entry name" value="Phage_integrase"/>
    <property type="match status" value="1"/>
</dbReference>
<dbReference type="GO" id="GO:0015074">
    <property type="term" value="P:DNA integration"/>
    <property type="evidence" value="ECO:0007669"/>
    <property type="project" value="InterPro"/>
</dbReference>
<dbReference type="InterPro" id="IPR011010">
    <property type="entry name" value="DNA_brk_join_enz"/>
</dbReference>
<dbReference type="SUPFAM" id="SSF56349">
    <property type="entry name" value="DNA breaking-rejoining enzymes"/>
    <property type="match status" value="1"/>
</dbReference>
<proteinExistence type="predicted"/>
<dbReference type="AlphaFoldDB" id="A0AAE3BCC0"/>
<dbReference type="InterPro" id="IPR013762">
    <property type="entry name" value="Integrase-like_cat_sf"/>
</dbReference>
<dbReference type="InterPro" id="IPR002104">
    <property type="entry name" value="Integrase_catalytic"/>
</dbReference>
<dbReference type="EMBL" id="WUYC01000006">
    <property type="protein sequence ID" value="MBM4716996.1"/>
    <property type="molecule type" value="Genomic_DNA"/>
</dbReference>
<dbReference type="GO" id="GO:0006310">
    <property type="term" value="P:DNA recombination"/>
    <property type="evidence" value="ECO:0007669"/>
    <property type="project" value="UniProtKB-KW"/>
</dbReference>
<evidence type="ECO:0000313" key="3">
    <source>
        <dbReference type="EMBL" id="MBM4716996.1"/>
    </source>
</evidence>
<feature type="domain" description="Tyr recombinase" evidence="2">
    <location>
        <begin position="1"/>
        <end position="57"/>
    </location>
</feature>
<keyword evidence="1" id="KW-0233">DNA recombination</keyword>
<evidence type="ECO:0000259" key="2">
    <source>
        <dbReference type="PROSITE" id="PS51898"/>
    </source>
</evidence>
<protein>
    <submittedName>
        <fullName evidence="3">Tyrosine-type recombinase/integrase</fullName>
    </submittedName>
</protein>
<reference evidence="3" key="1">
    <citation type="submission" date="2019-11" db="EMBL/GenBank/DDBJ databases">
        <title>Spread of Macrolides and rifampicin resistant Rhodococcus equi in clinical isolates in the USA.</title>
        <authorList>
            <person name="Alvarez-Narvaez S."/>
            <person name="Huber L."/>
            <person name="Cohen N.D."/>
            <person name="Slovis N."/>
            <person name="Greiter M."/>
            <person name="Giguere S."/>
            <person name="Hart K."/>
        </authorList>
    </citation>
    <scope>NUCLEOTIDE SEQUENCE</scope>
    <source>
        <strain evidence="3">Lh_5</strain>
    </source>
</reference>
<sequence>MKSLPGRGTRRRRSVVVELLVGTGLRLGEALGLQWESVDLSRRTIHVARSWDRSADP</sequence>
<comment type="caution">
    <text evidence="3">The sequence shown here is derived from an EMBL/GenBank/DDBJ whole genome shotgun (WGS) entry which is preliminary data.</text>
</comment>
<accession>A0AAE3BCC0</accession>
<organism evidence="3 4">
    <name type="scientific">Rhodococcus hoagii</name>
    <name type="common">Corynebacterium equii</name>
    <dbReference type="NCBI Taxonomy" id="43767"/>
    <lineage>
        <taxon>Bacteria</taxon>
        <taxon>Bacillati</taxon>
        <taxon>Actinomycetota</taxon>
        <taxon>Actinomycetes</taxon>
        <taxon>Mycobacteriales</taxon>
        <taxon>Nocardiaceae</taxon>
        <taxon>Prescottella</taxon>
    </lineage>
</organism>
<dbReference type="GO" id="GO:0003677">
    <property type="term" value="F:DNA binding"/>
    <property type="evidence" value="ECO:0007669"/>
    <property type="project" value="InterPro"/>
</dbReference>
<dbReference type="PROSITE" id="PS51898">
    <property type="entry name" value="TYR_RECOMBINASE"/>
    <property type="match status" value="1"/>
</dbReference>
<dbReference type="Gene3D" id="1.10.443.10">
    <property type="entry name" value="Intergrase catalytic core"/>
    <property type="match status" value="1"/>
</dbReference>
<gene>
    <name evidence="3" type="ORF">GS551_22865</name>
</gene>
<dbReference type="Proteomes" id="UP000706122">
    <property type="component" value="Unassembled WGS sequence"/>
</dbReference>